<evidence type="ECO:0000256" key="3">
    <source>
        <dbReference type="PROSITE-ProRule" id="PRU00267"/>
    </source>
</evidence>
<evidence type="ECO:0000313" key="7">
    <source>
        <dbReference type="EMBL" id="CAH0386346.1"/>
    </source>
</evidence>
<reference evidence="7" key="1">
    <citation type="submission" date="2021-12" db="EMBL/GenBank/DDBJ databases">
        <authorList>
            <person name="King R."/>
        </authorList>
    </citation>
    <scope>NUCLEOTIDE SEQUENCE</scope>
</reference>
<dbReference type="KEGG" id="btab:109044288"/>
<dbReference type="InterPro" id="IPR051965">
    <property type="entry name" value="ChromReg_NeuronalGeneExpr"/>
</dbReference>
<evidence type="ECO:0000259" key="6">
    <source>
        <dbReference type="PROSITE" id="PS50118"/>
    </source>
</evidence>
<accession>A0A9P0A8B4</accession>
<dbReference type="SUPFAM" id="SSF47095">
    <property type="entry name" value="HMG-box"/>
    <property type="match status" value="1"/>
</dbReference>
<evidence type="ECO:0000256" key="4">
    <source>
        <dbReference type="SAM" id="Coils"/>
    </source>
</evidence>
<proteinExistence type="predicted"/>
<name>A0A9P0A8B4_BEMTA</name>
<protein>
    <recommendedName>
        <fullName evidence="6">HMG box domain-containing protein</fullName>
    </recommendedName>
</protein>
<dbReference type="PROSITE" id="PS50118">
    <property type="entry name" value="HMG_BOX_2"/>
    <property type="match status" value="1"/>
</dbReference>
<dbReference type="PRINTS" id="PR00886">
    <property type="entry name" value="HIGHMOBLTY12"/>
</dbReference>
<dbReference type="Pfam" id="PF00505">
    <property type="entry name" value="HMG_box"/>
    <property type="match status" value="1"/>
</dbReference>
<feature type="coiled-coil region" evidence="4">
    <location>
        <begin position="161"/>
        <end position="209"/>
    </location>
</feature>
<keyword evidence="2 3" id="KW-0539">Nucleus</keyword>
<dbReference type="GO" id="GO:0003677">
    <property type="term" value="F:DNA binding"/>
    <property type="evidence" value="ECO:0007669"/>
    <property type="project" value="UniProtKB-UniRule"/>
</dbReference>
<gene>
    <name evidence="7" type="ORF">BEMITA_LOCUS5475</name>
</gene>
<evidence type="ECO:0000313" key="8">
    <source>
        <dbReference type="Proteomes" id="UP001152759"/>
    </source>
</evidence>
<dbReference type="PANTHER" id="PTHR46040">
    <property type="entry name" value="HIGH MOBILITY GROUP PROTEIN 2"/>
    <property type="match status" value="1"/>
</dbReference>
<keyword evidence="8" id="KW-1185">Reference proteome</keyword>
<dbReference type="PANTHER" id="PTHR46040:SF3">
    <property type="entry name" value="HIGH MOBILITY GROUP PROTEIN 2"/>
    <property type="match status" value="1"/>
</dbReference>
<evidence type="ECO:0000256" key="1">
    <source>
        <dbReference type="ARBA" id="ARBA00023125"/>
    </source>
</evidence>
<organism evidence="7 8">
    <name type="scientific">Bemisia tabaci</name>
    <name type="common">Sweetpotato whitefly</name>
    <name type="synonym">Aleurodes tabaci</name>
    <dbReference type="NCBI Taxonomy" id="7038"/>
    <lineage>
        <taxon>Eukaryota</taxon>
        <taxon>Metazoa</taxon>
        <taxon>Ecdysozoa</taxon>
        <taxon>Arthropoda</taxon>
        <taxon>Hexapoda</taxon>
        <taxon>Insecta</taxon>
        <taxon>Pterygota</taxon>
        <taxon>Neoptera</taxon>
        <taxon>Paraneoptera</taxon>
        <taxon>Hemiptera</taxon>
        <taxon>Sternorrhyncha</taxon>
        <taxon>Aleyrodoidea</taxon>
        <taxon>Aleyrodidae</taxon>
        <taxon>Aleyrodinae</taxon>
        <taxon>Bemisia</taxon>
    </lineage>
</organism>
<feature type="domain" description="HMG box" evidence="6">
    <location>
        <begin position="45"/>
        <end position="113"/>
    </location>
</feature>
<feature type="region of interest" description="Disordered" evidence="5">
    <location>
        <begin position="1"/>
        <end position="50"/>
    </location>
</feature>
<dbReference type="GO" id="GO:0010468">
    <property type="term" value="P:regulation of gene expression"/>
    <property type="evidence" value="ECO:0007669"/>
    <property type="project" value="TreeGrafter"/>
</dbReference>
<dbReference type="AlphaFoldDB" id="A0A9P0A8B4"/>
<evidence type="ECO:0000256" key="2">
    <source>
        <dbReference type="ARBA" id="ARBA00023242"/>
    </source>
</evidence>
<dbReference type="Proteomes" id="UP001152759">
    <property type="component" value="Chromosome 3"/>
</dbReference>
<dbReference type="InterPro" id="IPR009071">
    <property type="entry name" value="HMG_box_dom"/>
</dbReference>
<keyword evidence="4" id="KW-0175">Coiled coil</keyword>
<dbReference type="SMART" id="SM00398">
    <property type="entry name" value="HMG"/>
    <property type="match status" value="1"/>
</dbReference>
<dbReference type="EMBL" id="OU963864">
    <property type="protein sequence ID" value="CAH0386346.1"/>
    <property type="molecule type" value="Genomic_DNA"/>
</dbReference>
<dbReference type="CDD" id="cd21980">
    <property type="entry name" value="HMG-box_HMG20"/>
    <property type="match status" value="1"/>
</dbReference>
<keyword evidence="1 3" id="KW-0238">DNA-binding</keyword>
<dbReference type="InterPro" id="IPR036910">
    <property type="entry name" value="HMG_box_dom_sf"/>
</dbReference>
<feature type="DNA-binding region" description="HMG box" evidence="3">
    <location>
        <begin position="45"/>
        <end position="113"/>
    </location>
</feature>
<dbReference type="Gene3D" id="1.10.30.10">
    <property type="entry name" value="High mobility group box domain"/>
    <property type="match status" value="1"/>
</dbReference>
<dbReference type="GO" id="GO:0005634">
    <property type="term" value="C:nucleus"/>
    <property type="evidence" value="ECO:0007669"/>
    <property type="project" value="UniProtKB-UniRule"/>
</dbReference>
<evidence type="ECO:0000256" key="5">
    <source>
        <dbReference type="SAM" id="MobiDB-lite"/>
    </source>
</evidence>
<sequence length="291" mass="33676">MEIKSEPIESAPSIKLEAQDIDSSKRGSWQKGKKRKKSSRDATAPRHPLTGYVRFLNDRREKARAENPNLSFSELQKLLGNEWNQLPQNQKQQYLIAAEQDKERYSQEMAAYRQTDAYRDFVQNKLKKKSKQDRNEDENDKEFEYSGYDISIFTEEFLEHNKVRETELRQLRKSATNYEQQNAILLKHLDNMKTAVEKLQSETAQQEAANTSMQKHLQDLRQNLSQKFAALPLPGTNETPTLQTIDNYMSQMLSTLMATPPNQAFNKSVKDVVNSLNISVKDFMSDFNNAA</sequence>